<dbReference type="PANTHER" id="PTHR36922:SF1">
    <property type="entry name" value="DUF1993 DOMAIN-CONTAINING PROTEIN"/>
    <property type="match status" value="1"/>
</dbReference>
<dbReference type="RefSeq" id="XP_038748384.1">
    <property type="nucleotide sequence ID" value="XM_038886542.1"/>
</dbReference>
<reference evidence="1" key="1">
    <citation type="submission" date="2020-03" db="EMBL/GenBank/DDBJ databases">
        <authorList>
            <person name="He L."/>
        </authorList>
    </citation>
    <scope>NUCLEOTIDE SEQUENCE</scope>
    <source>
        <strain evidence="1">CkLH20</strain>
    </source>
</reference>
<accession>A0A9P6LMK5</accession>
<reference evidence="1" key="2">
    <citation type="submission" date="2020-11" db="EMBL/GenBank/DDBJ databases">
        <title>Whole genome sequencing of Colletotrichum sp.</title>
        <authorList>
            <person name="Li H."/>
        </authorList>
    </citation>
    <scope>NUCLEOTIDE SEQUENCE</scope>
    <source>
        <strain evidence="1">CkLH20</strain>
    </source>
</reference>
<evidence type="ECO:0000313" key="1">
    <source>
        <dbReference type="EMBL" id="KAF9878923.1"/>
    </source>
</evidence>
<organism evidence="1 2">
    <name type="scientific">Colletotrichum karsti</name>
    <dbReference type="NCBI Taxonomy" id="1095194"/>
    <lineage>
        <taxon>Eukaryota</taxon>
        <taxon>Fungi</taxon>
        <taxon>Dikarya</taxon>
        <taxon>Ascomycota</taxon>
        <taxon>Pezizomycotina</taxon>
        <taxon>Sordariomycetes</taxon>
        <taxon>Hypocreomycetidae</taxon>
        <taxon>Glomerellales</taxon>
        <taxon>Glomerellaceae</taxon>
        <taxon>Colletotrichum</taxon>
        <taxon>Colletotrichum boninense species complex</taxon>
    </lineage>
</organism>
<dbReference type="Pfam" id="PF09351">
    <property type="entry name" value="DUF1993"/>
    <property type="match status" value="1"/>
</dbReference>
<sequence length="178" mass="20252">MVTLYDACIPMMIKYLGNLKHILKKAEEHCVAKGLNQEEMIKFRLIEDMRSLDFQVQSVSNTAKFIPTRLAALPDVFFADDESTFPQLQSRVDATVDVLRAIPRDAFDGREDAEVVLASKMGDFKFTGYAYVVQYACPNFHFHLASAYCILRHLGVPLTAFDYLDSQKDLFVKVEKAE</sequence>
<name>A0A9P6LMK5_9PEZI</name>
<dbReference type="SUPFAM" id="SSF109854">
    <property type="entry name" value="DinB/YfiT-like putative metalloenzymes"/>
    <property type="match status" value="1"/>
</dbReference>
<dbReference type="Proteomes" id="UP000781932">
    <property type="component" value="Unassembled WGS sequence"/>
</dbReference>
<dbReference type="EMBL" id="JAATWM020000009">
    <property type="protein sequence ID" value="KAF9878923.1"/>
    <property type="molecule type" value="Genomic_DNA"/>
</dbReference>
<comment type="caution">
    <text evidence="1">The sequence shown here is derived from an EMBL/GenBank/DDBJ whole genome shotgun (WGS) entry which is preliminary data.</text>
</comment>
<evidence type="ECO:0008006" key="3">
    <source>
        <dbReference type="Google" id="ProtNLM"/>
    </source>
</evidence>
<keyword evidence="2" id="KW-1185">Reference proteome</keyword>
<gene>
    <name evidence="1" type="ORF">CkaCkLH20_03823</name>
</gene>
<dbReference type="InterPro" id="IPR034660">
    <property type="entry name" value="DinB/YfiT-like"/>
</dbReference>
<dbReference type="InterPro" id="IPR018531">
    <property type="entry name" value="DUF1993"/>
</dbReference>
<dbReference type="Gene3D" id="1.20.120.450">
    <property type="entry name" value="dinb family like domain"/>
    <property type="match status" value="1"/>
</dbReference>
<dbReference type="OrthoDB" id="3724345at2759"/>
<protein>
    <recommendedName>
        <fullName evidence="3">Helix-turn-helix-domain containing protein type</fullName>
    </recommendedName>
</protein>
<dbReference type="PANTHER" id="PTHR36922">
    <property type="entry name" value="BLL2446 PROTEIN"/>
    <property type="match status" value="1"/>
</dbReference>
<dbReference type="GeneID" id="62159616"/>
<dbReference type="AlphaFoldDB" id="A0A9P6LMK5"/>
<evidence type="ECO:0000313" key="2">
    <source>
        <dbReference type="Proteomes" id="UP000781932"/>
    </source>
</evidence>
<proteinExistence type="predicted"/>